<dbReference type="RefSeq" id="WP_106582759.1">
    <property type="nucleotide sequence ID" value="NZ_PYGA01000006.1"/>
</dbReference>
<dbReference type="InterPro" id="IPR029032">
    <property type="entry name" value="AhpD-like"/>
</dbReference>
<keyword evidence="2" id="KW-0560">Oxidoreductase</keyword>
<keyword evidence="3" id="KW-1185">Reference proteome</keyword>
<comment type="caution">
    <text evidence="2">The sequence shown here is derived from an EMBL/GenBank/DDBJ whole genome shotgun (WGS) entry which is preliminary data.</text>
</comment>
<dbReference type="Pfam" id="PF02627">
    <property type="entry name" value="CMD"/>
    <property type="match status" value="1"/>
</dbReference>
<sequence>MNTRQAETVSVPSRIELGKHSASVYRAMRAFAKAVADLGLEPSLEELVKIRASQINGCAYCIDMHTIDAEALGETPQRLYALSAWRETPFFTARERAALALTEAATLIAEDGVPDEVYEEAAEHFDETELAALIWLVAVINSWNRAMITARATPGNHHPRPRH</sequence>
<reference evidence="2 3" key="1">
    <citation type="submission" date="2018-03" db="EMBL/GenBank/DDBJ databases">
        <title>Genomic Encyclopedia of Archaeal and Bacterial Type Strains, Phase II (KMG-II): from individual species to whole genera.</title>
        <authorList>
            <person name="Goeker M."/>
        </authorList>
    </citation>
    <scope>NUCLEOTIDE SEQUENCE [LARGE SCALE GENOMIC DNA]</scope>
    <source>
        <strain evidence="2 3">DSM 45312</strain>
    </source>
</reference>
<evidence type="ECO:0000259" key="1">
    <source>
        <dbReference type="Pfam" id="PF02627"/>
    </source>
</evidence>
<keyword evidence="2" id="KW-0575">Peroxidase</keyword>
<evidence type="ECO:0000313" key="2">
    <source>
        <dbReference type="EMBL" id="PSK98011.1"/>
    </source>
</evidence>
<feature type="domain" description="Carboxymuconolactone decarboxylase-like" evidence="1">
    <location>
        <begin position="24"/>
        <end position="103"/>
    </location>
</feature>
<dbReference type="InterPro" id="IPR004675">
    <property type="entry name" value="AhpD_core"/>
</dbReference>
<evidence type="ECO:0000313" key="3">
    <source>
        <dbReference type="Proteomes" id="UP000240542"/>
    </source>
</evidence>
<dbReference type="PANTHER" id="PTHR34846:SF10">
    <property type="entry name" value="CYTOPLASMIC PROTEIN"/>
    <property type="match status" value="1"/>
</dbReference>
<dbReference type="Proteomes" id="UP000240542">
    <property type="component" value="Unassembled WGS sequence"/>
</dbReference>
<dbReference type="Gene3D" id="1.20.1290.10">
    <property type="entry name" value="AhpD-like"/>
    <property type="match status" value="1"/>
</dbReference>
<dbReference type="GO" id="GO:0051920">
    <property type="term" value="F:peroxiredoxin activity"/>
    <property type="evidence" value="ECO:0007669"/>
    <property type="project" value="InterPro"/>
</dbReference>
<name>A0A2P8DLH3_9ACTN</name>
<accession>A0A2P8DLH3</accession>
<dbReference type="NCBIfam" id="TIGR00778">
    <property type="entry name" value="ahpD_dom"/>
    <property type="match status" value="1"/>
</dbReference>
<dbReference type="EMBL" id="PYGA01000006">
    <property type="protein sequence ID" value="PSK98011.1"/>
    <property type="molecule type" value="Genomic_DNA"/>
</dbReference>
<dbReference type="AlphaFoldDB" id="A0A2P8DLH3"/>
<dbReference type="OrthoDB" id="331146at2"/>
<gene>
    <name evidence="2" type="ORF">CLV63_10659</name>
</gene>
<proteinExistence type="predicted"/>
<protein>
    <submittedName>
        <fullName evidence="2">AhpD family alkylhydroperoxidase</fullName>
    </submittedName>
</protein>
<dbReference type="InterPro" id="IPR003779">
    <property type="entry name" value="CMD-like"/>
</dbReference>
<organism evidence="2 3">
    <name type="scientific">Murinocardiopsis flavida</name>
    <dbReference type="NCBI Taxonomy" id="645275"/>
    <lineage>
        <taxon>Bacteria</taxon>
        <taxon>Bacillati</taxon>
        <taxon>Actinomycetota</taxon>
        <taxon>Actinomycetes</taxon>
        <taxon>Streptosporangiales</taxon>
        <taxon>Nocardiopsidaceae</taxon>
        <taxon>Murinocardiopsis</taxon>
    </lineage>
</organism>
<dbReference type="SUPFAM" id="SSF69118">
    <property type="entry name" value="AhpD-like"/>
    <property type="match status" value="1"/>
</dbReference>
<dbReference type="PANTHER" id="PTHR34846">
    <property type="entry name" value="4-CARBOXYMUCONOLACTONE DECARBOXYLASE FAMILY PROTEIN (AFU_ORTHOLOGUE AFUA_6G11590)"/>
    <property type="match status" value="1"/>
</dbReference>